<proteinExistence type="predicted"/>
<dbReference type="GO" id="GO:0003700">
    <property type="term" value="F:DNA-binding transcription factor activity"/>
    <property type="evidence" value="ECO:0007669"/>
    <property type="project" value="TreeGrafter"/>
</dbReference>
<gene>
    <name evidence="7" type="ORF">OG699_43465</name>
</gene>
<keyword evidence="2 4" id="KW-0238">DNA-binding</keyword>
<dbReference type="PROSITE" id="PS50977">
    <property type="entry name" value="HTH_TETR_2"/>
    <property type="match status" value="1"/>
</dbReference>
<dbReference type="InterPro" id="IPR009057">
    <property type="entry name" value="Homeodomain-like_sf"/>
</dbReference>
<organism evidence="7">
    <name type="scientific">Streptomyces sp. NBC_01393</name>
    <dbReference type="NCBI Taxonomy" id="2903851"/>
    <lineage>
        <taxon>Bacteria</taxon>
        <taxon>Bacillati</taxon>
        <taxon>Actinomycetota</taxon>
        <taxon>Actinomycetes</taxon>
        <taxon>Kitasatosporales</taxon>
        <taxon>Streptomycetaceae</taxon>
        <taxon>Streptomyces</taxon>
    </lineage>
</organism>
<evidence type="ECO:0000256" key="4">
    <source>
        <dbReference type="PROSITE-ProRule" id="PRU00335"/>
    </source>
</evidence>
<name>A0AAU3ID46_9ACTN</name>
<dbReference type="Pfam" id="PF00440">
    <property type="entry name" value="TetR_N"/>
    <property type="match status" value="1"/>
</dbReference>
<feature type="domain" description="HTH tetR-type" evidence="6">
    <location>
        <begin position="7"/>
        <end position="67"/>
    </location>
</feature>
<accession>A0AAU3ID46</accession>
<evidence type="ECO:0000313" key="7">
    <source>
        <dbReference type="EMBL" id="WTZ14217.1"/>
    </source>
</evidence>
<dbReference type="PANTHER" id="PTHR30055">
    <property type="entry name" value="HTH-TYPE TRANSCRIPTIONAL REGULATOR RUTR"/>
    <property type="match status" value="1"/>
</dbReference>
<dbReference type="AlphaFoldDB" id="A0AAU3ID46"/>
<keyword evidence="3" id="KW-0804">Transcription</keyword>
<dbReference type="InterPro" id="IPR001647">
    <property type="entry name" value="HTH_TetR"/>
</dbReference>
<sequence>MRQLRAEQTRHALIAAAAAEFDRHGYAGTSLSRICKAAGTTMGALTFHFPTKGDLAEAVRAAGDAAALAALRPIAAVPRPGVQVVIDLTIELARLLERDVTVRAAGRLVREGAADPAQRPAGWVRVLRDLLARARSEADGIRVPCDRDLRDMEMLVAYLMAGAEASVRSGTAGGSVSQELRDLWAFLTCGGLQTALAGESALTENAVLTLTGEAALGKDGFPADSSPAGNACHAADRTPVQSSSVAENGSPAEDGLLATDSFRAGDSASAGNPERSH</sequence>
<evidence type="ECO:0000259" key="6">
    <source>
        <dbReference type="PROSITE" id="PS50977"/>
    </source>
</evidence>
<evidence type="ECO:0000256" key="2">
    <source>
        <dbReference type="ARBA" id="ARBA00023125"/>
    </source>
</evidence>
<dbReference type="PANTHER" id="PTHR30055:SF234">
    <property type="entry name" value="HTH-TYPE TRANSCRIPTIONAL REGULATOR BETI"/>
    <property type="match status" value="1"/>
</dbReference>
<feature type="region of interest" description="Disordered" evidence="5">
    <location>
        <begin position="226"/>
        <end position="277"/>
    </location>
</feature>
<dbReference type="GO" id="GO:0000976">
    <property type="term" value="F:transcription cis-regulatory region binding"/>
    <property type="evidence" value="ECO:0007669"/>
    <property type="project" value="TreeGrafter"/>
</dbReference>
<dbReference type="InterPro" id="IPR050109">
    <property type="entry name" value="HTH-type_TetR-like_transc_reg"/>
</dbReference>
<feature type="DNA-binding region" description="H-T-H motif" evidence="4">
    <location>
        <begin position="30"/>
        <end position="49"/>
    </location>
</feature>
<protein>
    <submittedName>
        <fullName evidence="7">TetR/AcrR family transcriptional regulator</fullName>
    </submittedName>
</protein>
<dbReference type="PRINTS" id="PR00455">
    <property type="entry name" value="HTHTETR"/>
</dbReference>
<evidence type="ECO:0000256" key="1">
    <source>
        <dbReference type="ARBA" id="ARBA00023015"/>
    </source>
</evidence>
<evidence type="ECO:0000256" key="3">
    <source>
        <dbReference type="ARBA" id="ARBA00023163"/>
    </source>
</evidence>
<keyword evidence="1" id="KW-0805">Transcription regulation</keyword>
<reference evidence="7" key="1">
    <citation type="submission" date="2022-10" db="EMBL/GenBank/DDBJ databases">
        <title>The complete genomes of actinobacterial strains from the NBC collection.</title>
        <authorList>
            <person name="Joergensen T.S."/>
            <person name="Alvarez Arevalo M."/>
            <person name="Sterndorff E.B."/>
            <person name="Faurdal D."/>
            <person name="Vuksanovic O."/>
            <person name="Mourched A.-S."/>
            <person name="Charusanti P."/>
            <person name="Shaw S."/>
            <person name="Blin K."/>
            <person name="Weber T."/>
        </authorList>
    </citation>
    <scope>NUCLEOTIDE SEQUENCE</scope>
    <source>
        <strain evidence="7">NBC_01393</strain>
    </source>
</reference>
<evidence type="ECO:0000256" key="5">
    <source>
        <dbReference type="SAM" id="MobiDB-lite"/>
    </source>
</evidence>
<dbReference type="Gene3D" id="1.10.357.10">
    <property type="entry name" value="Tetracycline Repressor, domain 2"/>
    <property type="match status" value="1"/>
</dbReference>
<dbReference type="SUPFAM" id="SSF46689">
    <property type="entry name" value="Homeodomain-like"/>
    <property type="match status" value="1"/>
</dbReference>
<dbReference type="EMBL" id="CP109546">
    <property type="protein sequence ID" value="WTZ14217.1"/>
    <property type="molecule type" value="Genomic_DNA"/>
</dbReference>